<keyword evidence="5" id="KW-1185">Reference proteome</keyword>
<gene>
    <name evidence="4" type="ORF">N7458_003758</name>
</gene>
<dbReference type="EMBL" id="JAPVEA010000004">
    <property type="protein sequence ID" value="KAJ5455494.1"/>
    <property type="molecule type" value="Genomic_DNA"/>
</dbReference>
<dbReference type="PANTHER" id="PTHR10366:SF562">
    <property type="entry name" value="ALDEHYDE REDUCTASE II (AFU_ORTHOLOGUE AFUA_1G11360)"/>
    <property type="match status" value="1"/>
</dbReference>
<dbReference type="InterPro" id="IPR050425">
    <property type="entry name" value="NAD(P)_dehydrat-like"/>
</dbReference>
<comment type="caution">
    <text evidence="4">The sequence shown here is derived from an EMBL/GenBank/DDBJ whole genome shotgun (WGS) entry which is preliminary data.</text>
</comment>
<accession>A0AAD6C9N0</accession>
<reference evidence="4" key="1">
    <citation type="submission" date="2022-12" db="EMBL/GenBank/DDBJ databases">
        <authorList>
            <person name="Petersen C."/>
        </authorList>
    </citation>
    <scope>NUCLEOTIDE SEQUENCE</scope>
    <source>
        <strain evidence="4">IBT 16125</strain>
    </source>
</reference>
<dbReference type="Pfam" id="PF01370">
    <property type="entry name" value="Epimerase"/>
    <property type="match status" value="1"/>
</dbReference>
<comment type="similarity">
    <text evidence="2">Belongs to the NAD(P)-dependent epimerase/dehydratase family. Dihydroflavonol-4-reductase subfamily.</text>
</comment>
<evidence type="ECO:0000259" key="3">
    <source>
        <dbReference type="Pfam" id="PF01370"/>
    </source>
</evidence>
<proteinExistence type="inferred from homology"/>
<reference evidence="4" key="2">
    <citation type="journal article" date="2023" name="IMA Fungus">
        <title>Comparative genomic study of the Penicillium genus elucidates a diverse pangenome and 15 lateral gene transfer events.</title>
        <authorList>
            <person name="Petersen C."/>
            <person name="Sorensen T."/>
            <person name="Nielsen M.R."/>
            <person name="Sondergaard T.E."/>
            <person name="Sorensen J.L."/>
            <person name="Fitzpatrick D.A."/>
            <person name="Frisvad J.C."/>
            <person name="Nielsen K.L."/>
        </authorList>
    </citation>
    <scope>NUCLEOTIDE SEQUENCE</scope>
    <source>
        <strain evidence="4">IBT 16125</strain>
    </source>
</reference>
<dbReference type="AlphaFoldDB" id="A0AAD6C9N0"/>
<organism evidence="4 5">
    <name type="scientific">Penicillium daleae</name>
    <dbReference type="NCBI Taxonomy" id="63821"/>
    <lineage>
        <taxon>Eukaryota</taxon>
        <taxon>Fungi</taxon>
        <taxon>Dikarya</taxon>
        <taxon>Ascomycota</taxon>
        <taxon>Pezizomycotina</taxon>
        <taxon>Eurotiomycetes</taxon>
        <taxon>Eurotiomycetidae</taxon>
        <taxon>Eurotiales</taxon>
        <taxon>Aspergillaceae</taxon>
        <taxon>Penicillium</taxon>
    </lineage>
</organism>
<name>A0AAD6C9N0_9EURO</name>
<evidence type="ECO:0000313" key="5">
    <source>
        <dbReference type="Proteomes" id="UP001213681"/>
    </source>
</evidence>
<dbReference type="InterPro" id="IPR036291">
    <property type="entry name" value="NAD(P)-bd_dom_sf"/>
</dbReference>
<dbReference type="Proteomes" id="UP001213681">
    <property type="component" value="Unassembled WGS sequence"/>
</dbReference>
<dbReference type="SUPFAM" id="SSF51735">
    <property type="entry name" value="NAD(P)-binding Rossmann-fold domains"/>
    <property type="match status" value="1"/>
</dbReference>
<dbReference type="GO" id="GO:0016616">
    <property type="term" value="F:oxidoreductase activity, acting on the CH-OH group of donors, NAD or NADP as acceptor"/>
    <property type="evidence" value="ECO:0007669"/>
    <property type="project" value="TreeGrafter"/>
</dbReference>
<protein>
    <submittedName>
        <fullName evidence="4">NAD dependent epimerase/dehydratase</fullName>
    </submittedName>
</protein>
<feature type="domain" description="NAD-dependent epimerase/dehydratase" evidence="3">
    <location>
        <begin position="13"/>
        <end position="210"/>
    </location>
</feature>
<evidence type="ECO:0000313" key="4">
    <source>
        <dbReference type="EMBL" id="KAJ5455494.1"/>
    </source>
</evidence>
<dbReference type="InterPro" id="IPR001509">
    <property type="entry name" value="Epimerase_deHydtase"/>
</dbReference>
<evidence type="ECO:0000256" key="1">
    <source>
        <dbReference type="ARBA" id="ARBA00023002"/>
    </source>
</evidence>
<dbReference type="Gene3D" id="3.40.50.720">
    <property type="entry name" value="NAD(P)-binding Rossmann-like Domain"/>
    <property type="match status" value="1"/>
</dbReference>
<dbReference type="GeneID" id="81597383"/>
<dbReference type="RefSeq" id="XP_056767867.1">
    <property type="nucleotide sequence ID" value="XM_056907140.1"/>
</dbReference>
<keyword evidence="1" id="KW-0560">Oxidoreductase</keyword>
<evidence type="ECO:0000256" key="2">
    <source>
        <dbReference type="ARBA" id="ARBA00023445"/>
    </source>
</evidence>
<sequence length="364" mass="40396">MSSLTGLPTGSCILVTGANGFIASHVINTLLQLEYRLRGTVRTAKPWLDAFFENKFGRGVFETFVLPDFENPEMLDNCMDGIAGVVHTASDVSFSNDPDTVIPWVVRAVENVLEAASRHPSVKRFVLTSSSAAALIPVTNQKGFRINEDTWNEAAVKAACDPITKPTEKAITIYAASKTLSEQMAWKWTRGHNPRFTFNTVLPSFNVGEILHEKFGGSSMGMVRGILKDDKSIFDFFVPRELFPCPRWLVEGGGISEMLNCFNVLEQYVDVTDTARLHAIALLAPNVRSRRIFAFAGPLNMTDIISTLRELRPDHHFDDPNPNEGRDLTDVAPAAKAEKLLEEFFGQKGWIPYRQSLADGICDL</sequence>
<dbReference type="PANTHER" id="PTHR10366">
    <property type="entry name" value="NAD DEPENDENT EPIMERASE/DEHYDRATASE"/>
    <property type="match status" value="1"/>
</dbReference>